<gene>
    <name evidence="2" type="ORF">HannXRQ_Chr12g0358761</name>
</gene>
<organism evidence="2 3">
    <name type="scientific">Helianthus annuus</name>
    <name type="common">Common sunflower</name>
    <dbReference type="NCBI Taxonomy" id="4232"/>
    <lineage>
        <taxon>Eukaryota</taxon>
        <taxon>Viridiplantae</taxon>
        <taxon>Streptophyta</taxon>
        <taxon>Embryophyta</taxon>
        <taxon>Tracheophyta</taxon>
        <taxon>Spermatophyta</taxon>
        <taxon>Magnoliopsida</taxon>
        <taxon>eudicotyledons</taxon>
        <taxon>Gunneridae</taxon>
        <taxon>Pentapetalae</taxon>
        <taxon>asterids</taxon>
        <taxon>campanulids</taxon>
        <taxon>Asterales</taxon>
        <taxon>Asteraceae</taxon>
        <taxon>Asteroideae</taxon>
        <taxon>Heliantheae alliance</taxon>
        <taxon>Heliantheae</taxon>
        <taxon>Helianthus</taxon>
    </lineage>
</organism>
<evidence type="ECO:0000313" key="3">
    <source>
        <dbReference type="Proteomes" id="UP000215914"/>
    </source>
</evidence>
<keyword evidence="3" id="KW-1185">Reference proteome</keyword>
<protein>
    <submittedName>
        <fullName evidence="2">Uncharacterized protein</fullName>
    </submittedName>
</protein>
<reference evidence="3" key="1">
    <citation type="journal article" date="2017" name="Nature">
        <title>The sunflower genome provides insights into oil metabolism, flowering and Asterid evolution.</title>
        <authorList>
            <person name="Badouin H."/>
            <person name="Gouzy J."/>
            <person name="Grassa C.J."/>
            <person name="Murat F."/>
            <person name="Staton S.E."/>
            <person name="Cottret L."/>
            <person name="Lelandais-Briere C."/>
            <person name="Owens G.L."/>
            <person name="Carrere S."/>
            <person name="Mayjonade B."/>
            <person name="Legrand L."/>
            <person name="Gill N."/>
            <person name="Kane N.C."/>
            <person name="Bowers J.E."/>
            <person name="Hubner S."/>
            <person name="Bellec A."/>
            <person name="Berard A."/>
            <person name="Berges H."/>
            <person name="Blanchet N."/>
            <person name="Boniface M.C."/>
            <person name="Brunel D."/>
            <person name="Catrice O."/>
            <person name="Chaidir N."/>
            <person name="Claudel C."/>
            <person name="Donnadieu C."/>
            <person name="Faraut T."/>
            <person name="Fievet G."/>
            <person name="Helmstetter N."/>
            <person name="King M."/>
            <person name="Knapp S.J."/>
            <person name="Lai Z."/>
            <person name="Le Paslier M.C."/>
            <person name="Lippi Y."/>
            <person name="Lorenzon L."/>
            <person name="Mandel J.R."/>
            <person name="Marage G."/>
            <person name="Marchand G."/>
            <person name="Marquand E."/>
            <person name="Bret-Mestries E."/>
            <person name="Morien E."/>
            <person name="Nambeesan S."/>
            <person name="Nguyen T."/>
            <person name="Pegot-Espagnet P."/>
            <person name="Pouilly N."/>
            <person name="Raftis F."/>
            <person name="Sallet E."/>
            <person name="Schiex T."/>
            <person name="Thomas J."/>
            <person name="Vandecasteele C."/>
            <person name="Vares D."/>
            <person name="Vear F."/>
            <person name="Vautrin S."/>
            <person name="Crespi M."/>
            <person name="Mangin B."/>
            <person name="Burke J.M."/>
            <person name="Salse J."/>
            <person name="Munos S."/>
            <person name="Vincourt P."/>
            <person name="Rieseberg L.H."/>
            <person name="Langlade N.B."/>
        </authorList>
    </citation>
    <scope>NUCLEOTIDE SEQUENCE [LARGE SCALE GENOMIC DNA]</scope>
    <source>
        <strain evidence="3">cv. SF193</strain>
    </source>
</reference>
<evidence type="ECO:0000313" key="2">
    <source>
        <dbReference type="EMBL" id="OTG04117.1"/>
    </source>
</evidence>
<proteinExistence type="predicted"/>
<dbReference type="Proteomes" id="UP000215914">
    <property type="component" value="Chromosome 12"/>
</dbReference>
<feature type="compositionally biased region" description="Polar residues" evidence="1">
    <location>
        <begin position="45"/>
        <end position="56"/>
    </location>
</feature>
<dbReference type="EMBL" id="CM007901">
    <property type="protein sequence ID" value="OTG04117.1"/>
    <property type="molecule type" value="Genomic_DNA"/>
</dbReference>
<feature type="region of interest" description="Disordered" evidence="1">
    <location>
        <begin position="22"/>
        <end position="56"/>
    </location>
</feature>
<dbReference type="InParanoid" id="A0A251SZ26"/>
<sequence>MYTSPSFFKSLTEFKELFGSLTEHRDQSDTQNEMKKRKPQLGAASVTTLSLKSGRR</sequence>
<accession>A0A251SZ26</accession>
<feature type="compositionally biased region" description="Basic and acidic residues" evidence="1">
    <location>
        <begin position="22"/>
        <end position="34"/>
    </location>
</feature>
<name>A0A251SZ26_HELAN</name>
<dbReference type="AlphaFoldDB" id="A0A251SZ26"/>
<evidence type="ECO:0000256" key="1">
    <source>
        <dbReference type="SAM" id="MobiDB-lite"/>
    </source>
</evidence>